<organism evidence="1 2">
    <name type="scientific">Pleurodeles waltl</name>
    <name type="common">Iberian ribbed newt</name>
    <dbReference type="NCBI Taxonomy" id="8319"/>
    <lineage>
        <taxon>Eukaryota</taxon>
        <taxon>Metazoa</taxon>
        <taxon>Chordata</taxon>
        <taxon>Craniata</taxon>
        <taxon>Vertebrata</taxon>
        <taxon>Euteleostomi</taxon>
        <taxon>Amphibia</taxon>
        <taxon>Batrachia</taxon>
        <taxon>Caudata</taxon>
        <taxon>Salamandroidea</taxon>
        <taxon>Salamandridae</taxon>
        <taxon>Pleurodelinae</taxon>
        <taxon>Pleurodeles</taxon>
    </lineage>
</organism>
<accession>A0AAV7NWS4</accession>
<reference evidence="1" key="1">
    <citation type="journal article" date="2022" name="bioRxiv">
        <title>Sequencing and chromosome-scale assembly of the giantPleurodeles waltlgenome.</title>
        <authorList>
            <person name="Brown T."/>
            <person name="Elewa A."/>
            <person name="Iarovenko S."/>
            <person name="Subramanian E."/>
            <person name="Araus A.J."/>
            <person name="Petzold A."/>
            <person name="Susuki M."/>
            <person name="Suzuki K.-i.T."/>
            <person name="Hayashi T."/>
            <person name="Toyoda A."/>
            <person name="Oliveira C."/>
            <person name="Osipova E."/>
            <person name="Leigh N.D."/>
            <person name="Simon A."/>
            <person name="Yun M.H."/>
        </authorList>
    </citation>
    <scope>NUCLEOTIDE SEQUENCE</scope>
    <source>
        <strain evidence="1">20211129_DDA</strain>
        <tissue evidence="1">Liver</tissue>
    </source>
</reference>
<sequence length="175" mass="18713">MALGCAQIVVSFTDRPVRSSLKGRGSAPELGLFCLGVQRSFYLLSLGLIHRDQDSACVGEPLGVVLPRLNWLRGPRCPSGADTGFRSLKLGRGGRVGGGHDVLMVSAALLTQGAGTRGSLSPFRRADLLWPWKMRLRPRAGPFLSRCAAVFPTAVSESPRQRSSLGVLEMPLEGS</sequence>
<gene>
    <name evidence="1" type="ORF">NDU88_007483</name>
</gene>
<dbReference type="AlphaFoldDB" id="A0AAV7NWS4"/>
<name>A0AAV7NWS4_PLEWA</name>
<proteinExistence type="predicted"/>
<comment type="caution">
    <text evidence="1">The sequence shown here is derived from an EMBL/GenBank/DDBJ whole genome shotgun (WGS) entry which is preliminary data.</text>
</comment>
<keyword evidence="2" id="KW-1185">Reference proteome</keyword>
<evidence type="ECO:0000313" key="2">
    <source>
        <dbReference type="Proteomes" id="UP001066276"/>
    </source>
</evidence>
<dbReference type="EMBL" id="JANPWB010000012">
    <property type="protein sequence ID" value="KAJ1119297.1"/>
    <property type="molecule type" value="Genomic_DNA"/>
</dbReference>
<protein>
    <submittedName>
        <fullName evidence="1">Uncharacterized protein</fullName>
    </submittedName>
</protein>
<dbReference type="Proteomes" id="UP001066276">
    <property type="component" value="Chromosome 8"/>
</dbReference>
<evidence type="ECO:0000313" key="1">
    <source>
        <dbReference type="EMBL" id="KAJ1119297.1"/>
    </source>
</evidence>